<keyword evidence="1" id="KW-0489">Methyltransferase</keyword>
<name>A0ACB8Q8T4_9AGAM</name>
<dbReference type="EMBL" id="MU273800">
    <property type="protein sequence ID" value="KAI0028042.1"/>
    <property type="molecule type" value="Genomic_DNA"/>
</dbReference>
<organism evidence="1 2">
    <name type="scientific">Vararia minispora EC-137</name>
    <dbReference type="NCBI Taxonomy" id="1314806"/>
    <lineage>
        <taxon>Eukaryota</taxon>
        <taxon>Fungi</taxon>
        <taxon>Dikarya</taxon>
        <taxon>Basidiomycota</taxon>
        <taxon>Agaricomycotina</taxon>
        <taxon>Agaricomycetes</taxon>
        <taxon>Russulales</taxon>
        <taxon>Lachnocladiaceae</taxon>
        <taxon>Vararia</taxon>
    </lineage>
</organism>
<evidence type="ECO:0000313" key="1">
    <source>
        <dbReference type="EMBL" id="KAI0028042.1"/>
    </source>
</evidence>
<dbReference type="Proteomes" id="UP000814128">
    <property type="component" value="Unassembled WGS sequence"/>
</dbReference>
<protein>
    <submittedName>
        <fullName evidence="1">S-adenosyl-L-methionine-dependent methyltransferase</fullName>
    </submittedName>
</protein>
<sequence>MTFAALRALQAIIAAGIDDIERVFASESASGARSADGSPSTDFPALDVPGDPDSRAEALMSHPEVLSAVARIVSAADHLAATVRAPFLTLCNAGMGYHLTGCLRFLEAAHIPELLSNAGPDGMLAGDIARRVGVDASTTGHILRLLATHHLLREVRPDCFALNRISALLDSGKTFEALSQRKEWKYDGRGQKAAFFAVNSDELFKAGAYLTDMLLPHAVTDDAALPPAAFNLSQRTATPYWAWLEAPGNEARLARFGCAMGGSQGWEEVALQALGDHPFPELPDGAVVVDVGGGIGATTVRLAERFARLKFIVQDRAPVCRLGEEALRARNPEMLSSGRSVRAPAVFLVRTVCHDWPDDFARRILLQLRRAAGPMTRLVIGEHILPYAVAGARDGATEHAPALADIAGARDVQLLRGARWPLLANLGTASANVYWMDLTMKTIFNGKERTLPEHVALAASAGWRVVRVSGIEGSLFGHIVALPGPLPADVAAQSGAELRARL</sequence>
<keyword evidence="2" id="KW-1185">Reference proteome</keyword>
<reference evidence="1" key="2">
    <citation type="journal article" date="2022" name="New Phytol.">
        <title>Evolutionary transition to the ectomycorrhizal habit in the genomes of a hyperdiverse lineage of mushroom-forming fungi.</title>
        <authorList>
            <person name="Looney B."/>
            <person name="Miyauchi S."/>
            <person name="Morin E."/>
            <person name="Drula E."/>
            <person name="Courty P.E."/>
            <person name="Kohler A."/>
            <person name="Kuo A."/>
            <person name="LaButti K."/>
            <person name="Pangilinan J."/>
            <person name="Lipzen A."/>
            <person name="Riley R."/>
            <person name="Andreopoulos W."/>
            <person name="He G."/>
            <person name="Johnson J."/>
            <person name="Nolan M."/>
            <person name="Tritt A."/>
            <person name="Barry K.W."/>
            <person name="Grigoriev I.V."/>
            <person name="Nagy L.G."/>
            <person name="Hibbett D."/>
            <person name="Henrissat B."/>
            <person name="Matheny P.B."/>
            <person name="Labbe J."/>
            <person name="Martin F.M."/>
        </authorList>
    </citation>
    <scope>NUCLEOTIDE SEQUENCE</scope>
    <source>
        <strain evidence="1">EC-137</strain>
    </source>
</reference>
<evidence type="ECO:0000313" key="2">
    <source>
        <dbReference type="Proteomes" id="UP000814128"/>
    </source>
</evidence>
<accession>A0ACB8Q8T4</accession>
<proteinExistence type="predicted"/>
<comment type="caution">
    <text evidence="1">The sequence shown here is derived from an EMBL/GenBank/DDBJ whole genome shotgun (WGS) entry which is preliminary data.</text>
</comment>
<gene>
    <name evidence="1" type="ORF">K488DRAFT_59682</name>
</gene>
<reference evidence="1" key="1">
    <citation type="submission" date="2021-02" db="EMBL/GenBank/DDBJ databases">
        <authorList>
            <consortium name="DOE Joint Genome Institute"/>
            <person name="Ahrendt S."/>
            <person name="Looney B.P."/>
            <person name="Miyauchi S."/>
            <person name="Morin E."/>
            <person name="Drula E."/>
            <person name="Courty P.E."/>
            <person name="Chicoki N."/>
            <person name="Fauchery L."/>
            <person name="Kohler A."/>
            <person name="Kuo A."/>
            <person name="Labutti K."/>
            <person name="Pangilinan J."/>
            <person name="Lipzen A."/>
            <person name="Riley R."/>
            <person name="Andreopoulos W."/>
            <person name="He G."/>
            <person name="Johnson J."/>
            <person name="Barry K.W."/>
            <person name="Grigoriev I.V."/>
            <person name="Nagy L."/>
            <person name="Hibbett D."/>
            <person name="Henrissat B."/>
            <person name="Matheny P.B."/>
            <person name="Labbe J."/>
            <person name="Martin F."/>
        </authorList>
    </citation>
    <scope>NUCLEOTIDE SEQUENCE</scope>
    <source>
        <strain evidence="1">EC-137</strain>
    </source>
</reference>
<keyword evidence="1" id="KW-0808">Transferase</keyword>